<sequence length="359" mass="41863">MHANIVFVFFVFLTLSLGLTSRARYSRGSVFFLGLIALLLFSFFIGFRSIDSGTDTREYHNYFQYINDFSGRFEFGFEIITHIIKSFFDYQIYFFLICFLTLLFLVISCHLNNVNSLIFLGVSLSFLPGLDLITNGIRNGLSISLAIFILSFSMYKGRRVTVAMLLSPISATIHISALVVTIFLPIASFISNAKFRVKLIYFISIFLFLLFNFIGMDFIREIVFPYRSQMGFVGKVSRYILLDDELLSPTVKLYFYIVSAYLMWFTVVHLEQMNNEAIILLTKVSLLGFLAFSILYFSAYSFRFMLLFFFLQVMTCSYIITENFCRPRAKFFFVIFVFINMVLTYMSKTYYNMTLLELF</sequence>
<reference evidence="2" key="1">
    <citation type="submission" date="2018-06" db="EMBL/GenBank/DDBJ databases">
        <title>Genetic diversity of the Aeromonas Hydrophila O antigens and development of a suspension array for serotype detection.</title>
        <authorList>
            <person name="Cao H."/>
            <person name="Liu B."/>
        </authorList>
    </citation>
    <scope>NUCLEOTIDE SEQUENCE</scope>
    <source>
        <strain evidence="2">G5385</strain>
    </source>
</reference>
<dbReference type="InterPro" id="IPR049458">
    <property type="entry name" value="EpsG-like"/>
</dbReference>
<feature type="transmembrane region" description="Helical" evidence="1">
    <location>
        <begin position="302"/>
        <end position="320"/>
    </location>
</feature>
<feature type="transmembrane region" description="Helical" evidence="1">
    <location>
        <begin position="199"/>
        <end position="219"/>
    </location>
</feature>
<feature type="transmembrane region" description="Helical" evidence="1">
    <location>
        <begin position="332"/>
        <end position="351"/>
    </location>
</feature>
<feature type="transmembrane region" description="Helical" evidence="1">
    <location>
        <begin position="140"/>
        <end position="157"/>
    </location>
</feature>
<dbReference type="EMBL" id="MH449682">
    <property type="protein sequence ID" value="AXL05043.1"/>
    <property type="molecule type" value="Genomic_DNA"/>
</dbReference>
<organism evidence="2">
    <name type="scientific">Aeromonas hydrophila</name>
    <dbReference type="NCBI Taxonomy" id="644"/>
    <lineage>
        <taxon>Bacteria</taxon>
        <taxon>Pseudomonadati</taxon>
        <taxon>Pseudomonadota</taxon>
        <taxon>Gammaproteobacteria</taxon>
        <taxon>Aeromonadales</taxon>
        <taxon>Aeromonadaceae</taxon>
        <taxon>Aeromonas</taxon>
    </lineage>
</organism>
<keyword evidence="1" id="KW-0472">Membrane</keyword>
<keyword evidence="1" id="KW-1133">Transmembrane helix</keyword>
<feature type="transmembrane region" description="Helical" evidence="1">
    <location>
        <begin position="277"/>
        <end position="296"/>
    </location>
</feature>
<evidence type="ECO:0000313" key="2">
    <source>
        <dbReference type="EMBL" id="AXL05043.1"/>
    </source>
</evidence>
<protein>
    <submittedName>
        <fullName evidence="2">O antigen polymerase</fullName>
    </submittedName>
</protein>
<feature type="transmembrane region" description="Helical" evidence="1">
    <location>
        <begin position="90"/>
        <end position="108"/>
    </location>
</feature>
<feature type="transmembrane region" description="Helical" evidence="1">
    <location>
        <begin position="163"/>
        <end position="187"/>
    </location>
</feature>
<feature type="transmembrane region" description="Helical" evidence="1">
    <location>
        <begin position="30"/>
        <end position="47"/>
    </location>
</feature>
<accession>A0A346ACT1</accession>
<keyword evidence="1" id="KW-0812">Transmembrane</keyword>
<dbReference type="Pfam" id="PF14897">
    <property type="entry name" value="EpsG"/>
    <property type="match status" value="1"/>
</dbReference>
<gene>
    <name evidence="2" type="primary">wzy</name>
</gene>
<proteinExistence type="predicted"/>
<evidence type="ECO:0000256" key="1">
    <source>
        <dbReference type="SAM" id="Phobius"/>
    </source>
</evidence>
<name>A0A346ACT1_AERHY</name>
<feature type="transmembrane region" description="Helical" evidence="1">
    <location>
        <begin position="253"/>
        <end position="270"/>
    </location>
</feature>
<dbReference type="AlphaFoldDB" id="A0A346ACT1"/>